<protein>
    <recommendedName>
        <fullName evidence="2">HNH endonuclease</fullName>
    </recommendedName>
</protein>
<dbReference type="EMBL" id="MK500578">
    <property type="protein sequence ID" value="QBK92580.1"/>
    <property type="molecule type" value="Genomic_DNA"/>
</dbReference>
<gene>
    <name evidence="1" type="ORF">LCPAC401_02180</name>
</gene>
<organism evidence="1">
    <name type="scientific">Pithovirus LCPAC401</name>
    <dbReference type="NCBI Taxonomy" id="2506595"/>
    <lineage>
        <taxon>Viruses</taxon>
        <taxon>Pithoviruses</taxon>
    </lineage>
</organism>
<evidence type="ECO:0000313" key="1">
    <source>
        <dbReference type="EMBL" id="QBK92580.1"/>
    </source>
</evidence>
<proteinExistence type="predicted"/>
<reference evidence="1" key="1">
    <citation type="journal article" date="2019" name="MBio">
        <title>Virus Genomes from Deep Sea Sediments Expand the Ocean Megavirome and Support Independent Origins of Viral Gigantism.</title>
        <authorList>
            <person name="Backstrom D."/>
            <person name="Yutin N."/>
            <person name="Jorgensen S.L."/>
            <person name="Dharamshi J."/>
            <person name="Homa F."/>
            <person name="Zaremba-Niedwiedzka K."/>
            <person name="Spang A."/>
            <person name="Wolf Y.I."/>
            <person name="Koonin E.V."/>
            <person name="Ettema T.J."/>
        </authorList>
    </citation>
    <scope>NUCLEOTIDE SEQUENCE</scope>
</reference>
<evidence type="ECO:0008006" key="2">
    <source>
        <dbReference type="Google" id="ProtNLM"/>
    </source>
</evidence>
<accession>A0A481ZBS0</accession>
<name>A0A481ZBS0_9VIRU</name>
<sequence>MGYKCGVETKKGTPCKHNVIILGSKCNEHNDSKILCIGITKKKEKCKSKNHNGTKYCYMHRKQNQDYKWVKCVAETKLGKPCSYEANVENGLCTLHVKLTKRKPLTEKKCTECGKIKSLKSFVKNRKCKECINFARRELDYPRKECGTKTCAKCDEEKDISCFTFRRNITDGLHSYCKECTNSAKRASNYLEND</sequence>